<evidence type="ECO:0008006" key="5">
    <source>
        <dbReference type="Google" id="ProtNLM"/>
    </source>
</evidence>
<evidence type="ECO:0000256" key="1">
    <source>
        <dbReference type="ARBA" id="ARBA00022676"/>
    </source>
</evidence>
<comment type="caution">
    <text evidence="3">The sequence shown here is derived from an EMBL/GenBank/DDBJ whole genome shotgun (WGS) entry which is preliminary data.</text>
</comment>
<dbReference type="GO" id="GO:0016757">
    <property type="term" value="F:glycosyltransferase activity"/>
    <property type="evidence" value="ECO:0007669"/>
    <property type="project" value="UniProtKB-KW"/>
</dbReference>
<dbReference type="PANTHER" id="PTHR31306:SF3">
    <property type="entry name" value="NUCLEOTIDE-DIPHOSPHO-SUGAR TRANSFERASE DOMAIN-CONTAINING PROTEIN"/>
    <property type="match status" value="1"/>
</dbReference>
<dbReference type="InterPro" id="IPR008630">
    <property type="entry name" value="Glyco_trans_34"/>
</dbReference>
<keyword evidence="2" id="KW-0808">Transferase</keyword>
<dbReference type="AlphaFoldDB" id="A0A8K0PHL9"/>
<reference evidence="3" key="1">
    <citation type="submission" date="2021-07" db="EMBL/GenBank/DDBJ databases">
        <title>Elsinoe batatas strain:CRI-CJ2 Genome sequencing and assembly.</title>
        <authorList>
            <person name="Huang L."/>
        </authorList>
    </citation>
    <scope>NUCLEOTIDE SEQUENCE</scope>
    <source>
        <strain evidence="3">CRI-CJ2</strain>
    </source>
</reference>
<proteinExistence type="predicted"/>
<keyword evidence="4" id="KW-1185">Reference proteome</keyword>
<dbReference type="EMBL" id="JAESVG020000007">
    <property type="protein sequence ID" value="KAG8625739.1"/>
    <property type="molecule type" value="Genomic_DNA"/>
</dbReference>
<dbReference type="OrthoDB" id="3763672at2759"/>
<keyword evidence="1" id="KW-0328">Glycosyltransferase</keyword>
<evidence type="ECO:0000313" key="4">
    <source>
        <dbReference type="Proteomes" id="UP000809789"/>
    </source>
</evidence>
<dbReference type="GO" id="GO:0006487">
    <property type="term" value="P:protein N-linked glycosylation"/>
    <property type="evidence" value="ECO:0007669"/>
    <property type="project" value="TreeGrafter"/>
</dbReference>
<name>A0A8K0PHL9_9PEZI</name>
<organism evidence="3 4">
    <name type="scientific">Elsinoe batatas</name>
    <dbReference type="NCBI Taxonomy" id="2601811"/>
    <lineage>
        <taxon>Eukaryota</taxon>
        <taxon>Fungi</taxon>
        <taxon>Dikarya</taxon>
        <taxon>Ascomycota</taxon>
        <taxon>Pezizomycotina</taxon>
        <taxon>Dothideomycetes</taxon>
        <taxon>Dothideomycetidae</taxon>
        <taxon>Myriangiales</taxon>
        <taxon>Elsinoaceae</taxon>
        <taxon>Elsinoe</taxon>
    </lineage>
</organism>
<dbReference type="Proteomes" id="UP000809789">
    <property type="component" value="Unassembled WGS sequence"/>
</dbReference>
<dbReference type="GO" id="GO:0000139">
    <property type="term" value="C:Golgi membrane"/>
    <property type="evidence" value="ECO:0007669"/>
    <property type="project" value="TreeGrafter"/>
</dbReference>
<protein>
    <recommendedName>
        <fullName evidence="5">Nucleotide-diphospho-sugar transferase domain-containing protein</fullName>
    </recommendedName>
</protein>
<accession>A0A8K0PHL9</accession>
<sequence>MSTPVVNDLYAWMKSTADKFPVAQTEPTPVPAATATSLPGTMTPEDLTIFDILRLLPPVDLYQEYGIKHNELSLYPKPLKSQICLVNADTRKWSPEEHKKDLNSMDVLHWGYLNHYTYAQIHGYTFKHIQAPKQPGLHSTWVKIKELYRMTLRPECRFTIMLDGDTVFQDLRVPMEALLSHWNITSDITLAGGVDIDRSVDDRGRLQLNTGFVVTQKTPVLDSLMLDWIDCPTDVKYRNCSKWKENWSHEQAALSNYIRYDPEYRSSIRELPVEEVHLGGFIKHYWDREKPKLVRASKDAILNRFLPGIYRELLGDWNRIHERPTLRMYGAMMRGHRPEKAKGGSVRRG</sequence>
<dbReference type="PANTHER" id="PTHR31306">
    <property type="entry name" value="ALPHA-1,6-MANNOSYLTRANSFERASE MNN11-RELATED"/>
    <property type="match status" value="1"/>
</dbReference>
<evidence type="ECO:0000313" key="3">
    <source>
        <dbReference type="EMBL" id="KAG8625739.1"/>
    </source>
</evidence>
<gene>
    <name evidence="3" type="ORF">KVT40_006140</name>
</gene>
<dbReference type="Pfam" id="PF05637">
    <property type="entry name" value="Glyco_transf_34"/>
    <property type="match status" value="1"/>
</dbReference>
<evidence type="ECO:0000256" key="2">
    <source>
        <dbReference type="ARBA" id="ARBA00022679"/>
    </source>
</evidence>